<evidence type="ECO:0000313" key="3">
    <source>
        <dbReference type="Proteomes" id="UP000683438"/>
    </source>
</evidence>
<dbReference type="EMBL" id="MW073100">
    <property type="protein sequence ID" value="QWT28861.1"/>
    <property type="molecule type" value="Genomic_DNA"/>
</dbReference>
<reference evidence="2" key="1">
    <citation type="submission" date="2020-10" db="EMBL/GenBank/DDBJ databases">
        <title>Complete genome sequence of vB_MoxS-R1, a novel marine prophage inducted from Microbacterium.</title>
        <authorList>
            <person name="Zheng H."/>
            <person name="Liu B."/>
            <person name="Xu Y."/>
            <person name="Chen F."/>
        </authorList>
    </citation>
    <scope>NUCLEOTIDE SEQUENCE</scope>
</reference>
<evidence type="ECO:0000313" key="2">
    <source>
        <dbReference type="EMBL" id="QWT28861.1"/>
    </source>
</evidence>
<evidence type="ECO:0000256" key="1">
    <source>
        <dbReference type="SAM" id="MobiDB-lite"/>
    </source>
</evidence>
<accession>A0A8F2IVC0</accession>
<keyword evidence="3" id="KW-1185">Reference proteome</keyword>
<feature type="region of interest" description="Disordered" evidence="1">
    <location>
        <begin position="1"/>
        <end position="22"/>
    </location>
</feature>
<dbReference type="Proteomes" id="UP000683438">
    <property type="component" value="Segment"/>
</dbReference>
<organism evidence="2 3">
    <name type="scientific">Microbacterium phage vB_MoxS-R1</name>
    <dbReference type="NCBI Taxonomy" id="2848881"/>
    <lineage>
        <taxon>Viruses</taxon>
        <taxon>Duplodnaviria</taxon>
        <taxon>Heunggongvirae</taxon>
        <taxon>Uroviricota</taxon>
        <taxon>Caudoviricetes</taxon>
        <taxon>Syrbvirus</taxon>
        <taxon>Syrbvirus R1</taxon>
    </lineage>
</organism>
<protein>
    <submittedName>
        <fullName evidence="2">Uncharacterized protein</fullName>
    </submittedName>
</protein>
<sequence length="63" mass="7277">MQERRRCAMSNAARKARKRAGVKFEHKAKIPTGRSGKPYYGLPVLPLGVLDFAREIWESRSFR</sequence>
<gene>
    <name evidence="2" type="ORF">vBMoxSR1_gp11</name>
</gene>
<name>A0A8F2IVC0_9CAUD</name>
<proteinExistence type="predicted"/>